<dbReference type="InterPro" id="IPR015421">
    <property type="entry name" value="PyrdxlP-dep_Trfase_major"/>
</dbReference>
<evidence type="ECO:0000313" key="7">
    <source>
        <dbReference type="EMBL" id="CAH0997579.1"/>
    </source>
</evidence>
<reference evidence="7" key="1">
    <citation type="submission" date="2021-12" db="EMBL/GenBank/DDBJ databases">
        <authorList>
            <person name="Rodrigo-Torres L."/>
            <person name="Arahal R. D."/>
            <person name="Lucena T."/>
        </authorList>
    </citation>
    <scope>NUCLEOTIDE SEQUENCE</scope>
    <source>
        <strain evidence="7">CECT 8858</strain>
    </source>
</reference>
<accession>A0ABM9AU67</accession>
<dbReference type="Gene3D" id="3.40.640.10">
    <property type="entry name" value="Type I PLP-dependent aspartate aminotransferase-like (Major domain)"/>
    <property type="match status" value="1"/>
</dbReference>
<dbReference type="EMBL" id="CAKLPY010000004">
    <property type="protein sequence ID" value="CAH0997579.1"/>
    <property type="molecule type" value="Genomic_DNA"/>
</dbReference>
<organism evidence="7 8">
    <name type="scientific">Emticicia aquatica</name>
    <dbReference type="NCBI Taxonomy" id="1681835"/>
    <lineage>
        <taxon>Bacteria</taxon>
        <taxon>Pseudomonadati</taxon>
        <taxon>Bacteroidota</taxon>
        <taxon>Cytophagia</taxon>
        <taxon>Cytophagales</taxon>
        <taxon>Leadbetterellaceae</taxon>
        <taxon>Emticicia</taxon>
    </lineage>
</organism>
<keyword evidence="2" id="KW-0663">Pyridoxal phosphate</keyword>
<dbReference type="CDD" id="cd00609">
    <property type="entry name" value="AAT_like"/>
    <property type="match status" value="1"/>
</dbReference>
<dbReference type="InterPro" id="IPR051446">
    <property type="entry name" value="HTH_trans_reg/aminotransferase"/>
</dbReference>
<dbReference type="SUPFAM" id="SSF46785">
    <property type="entry name" value="Winged helix' DNA-binding domain"/>
    <property type="match status" value="1"/>
</dbReference>
<evidence type="ECO:0000256" key="4">
    <source>
        <dbReference type="ARBA" id="ARBA00023125"/>
    </source>
</evidence>
<keyword evidence="8" id="KW-1185">Reference proteome</keyword>
<dbReference type="InterPro" id="IPR000524">
    <property type="entry name" value="Tscrpt_reg_HTH_GntR"/>
</dbReference>
<dbReference type="CDD" id="cd07377">
    <property type="entry name" value="WHTH_GntR"/>
    <property type="match status" value="1"/>
</dbReference>
<evidence type="ECO:0000256" key="2">
    <source>
        <dbReference type="ARBA" id="ARBA00022898"/>
    </source>
</evidence>
<dbReference type="PROSITE" id="PS50949">
    <property type="entry name" value="HTH_GNTR"/>
    <property type="match status" value="1"/>
</dbReference>
<dbReference type="InterPro" id="IPR036388">
    <property type="entry name" value="WH-like_DNA-bd_sf"/>
</dbReference>
<keyword evidence="4" id="KW-0238">DNA-binding</keyword>
<dbReference type="SUPFAM" id="SSF53383">
    <property type="entry name" value="PLP-dependent transferases"/>
    <property type="match status" value="1"/>
</dbReference>
<dbReference type="InterPro" id="IPR015424">
    <property type="entry name" value="PyrdxlP-dep_Trfase"/>
</dbReference>
<evidence type="ECO:0000256" key="3">
    <source>
        <dbReference type="ARBA" id="ARBA00023015"/>
    </source>
</evidence>
<evidence type="ECO:0000313" key="8">
    <source>
        <dbReference type="Proteomes" id="UP000837932"/>
    </source>
</evidence>
<dbReference type="SMART" id="SM00345">
    <property type="entry name" value="HTH_GNTR"/>
    <property type="match status" value="1"/>
</dbReference>
<comment type="similarity">
    <text evidence="1">In the C-terminal section; belongs to the class-I pyridoxal-phosphate-dependent aminotransferase family.</text>
</comment>
<feature type="domain" description="HTH gntR-type" evidence="6">
    <location>
        <begin position="21"/>
        <end position="89"/>
    </location>
</feature>
<name>A0ABM9AU67_9BACT</name>
<dbReference type="PANTHER" id="PTHR46577:SF1">
    <property type="entry name" value="HTH-TYPE TRANSCRIPTIONAL REGULATORY PROTEIN GABR"/>
    <property type="match status" value="1"/>
</dbReference>
<gene>
    <name evidence="7" type="primary">norG</name>
    <name evidence="7" type="ORF">EMA8858_03713</name>
</gene>
<dbReference type="Gene3D" id="1.10.10.10">
    <property type="entry name" value="Winged helix-like DNA-binding domain superfamily/Winged helix DNA-binding domain"/>
    <property type="match status" value="1"/>
</dbReference>
<dbReference type="Pfam" id="PF00155">
    <property type="entry name" value="Aminotran_1_2"/>
    <property type="match status" value="1"/>
</dbReference>
<dbReference type="Proteomes" id="UP000837932">
    <property type="component" value="Unassembled WGS sequence"/>
</dbReference>
<dbReference type="InterPro" id="IPR004839">
    <property type="entry name" value="Aminotransferase_I/II_large"/>
</dbReference>
<sequence length="499" mass="56842">MSSPILIPFKSLLSIDKSLKMPIYQQISNQLIHLIRNGTLKSGQKILSSRQFSEMLGVHRKTIVVVLDDLLAQGWLETKQGSGTFVANNLPEIKPQRLKETELSSTEYFSVKKAGFSFESKPVLQREVIKASDKLHLDDGFPDPRLAPLLDLSRAYRSNLIHGNSYVKLGYGDTKGSNWLRQELAKYLNESRGLSITENNILIVRGTMMAMYLLTTAFIKKGDFVVLGEMSWSSAKINFQHAGANILTIPSDENGMRVDLLEEICKQQTIRLIYITSHHDYPTTVTLKADRRIKLLNLAQKYRFIVFEDDYDYDFHYLSKPLLPLASADKAGVVLYSGSFTKSISPAFRVGYLIAPEEIVEHLSHFRRIIDRQGDLILENTIAELLQNGIIQKHLRKSLREYRERRDFFCELLQNDLKNEVSFQIPEGGMAVWTKFDNQIDLVKTAENALKYGLYFSNGLQHNLRDRNANATRLGFASSTINELEKCVNILKKSLVKNT</sequence>
<protein>
    <submittedName>
        <fullName evidence="7">HTH-type transcriptional regulator NorG</fullName>
    </submittedName>
</protein>
<evidence type="ECO:0000256" key="1">
    <source>
        <dbReference type="ARBA" id="ARBA00005384"/>
    </source>
</evidence>
<dbReference type="RefSeq" id="WP_238808355.1">
    <property type="nucleotide sequence ID" value="NZ_CAKLPY010000004.1"/>
</dbReference>
<comment type="caution">
    <text evidence="7">The sequence shown here is derived from an EMBL/GenBank/DDBJ whole genome shotgun (WGS) entry which is preliminary data.</text>
</comment>
<keyword evidence="5" id="KW-0804">Transcription</keyword>
<evidence type="ECO:0000259" key="6">
    <source>
        <dbReference type="PROSITE" id="PS50949"/>
    </source>
</evidence>
<keyword evidence="3" id="KW-0805">Transcription regulation</keyword>
<proteinExistence type="inferred from homology"/>
<dbReference type="InterPro" id="IPR036390">
    <property type="entry name" value="WH_DNA-bd_sf"/>
</dbReference>
<dbReference type="PANTHER" id="PTHR46577">
    <property type="entry name" value="HTH-TYPE TRANSCRIPTIONAL REGULATORY PROTEIN GABR"/>
    <property type="match status" value="1"/>
</dbReference>
<evidence type="ECO:0000256" key="5">
    <source>
        <dbReference type="ARBA" id="ARBA00023163"/>
    </source>
</evidence>
<dbReference type="Pfam" id="PF00392">
    <property type="entry name" value="GntR"/>
    <property type="match status" value="1"/>
</dbReference>